<dbReference type="InterPro" id="IPR008333">
    <property type="entry name" value="Cbr1-like_FAD-bd_dom"/>
</dbReference>
<evidence type="ECO:0000256" key="1">
    <source>
        <dbReference type="ARBA" id="ARBA00001974"/>
    </source>
</evidence>
<evidence type="ECO:0000256" key="7">
    <source>
        <dbReference type="ARBA" id="ARBA00023136"/>
    </source>
</evidence>
<evidence type="ECO:0000259" key="9">
    <source>
        <dbReference type="Pfam" id="PF00970"/>
    </source>
</evidence>
<dbReference type="Gene3D" id="2.40.30.10">
    <property type="entry name" value="Translation factors"/>
    <property type="match status" value="1"/>
</dbReference>
<dbReference type="InterPro" id="IPR001834">
    <property type="entry name" value="CBR-like"/>
</dbReference>
<evidence type="ECO:0000256" key="5">
    <source>
        <dbReference type="ARBA" id="ARBA00022827"/>
    </source>
</evidence>
<dbReference type="Pfam" id="PF00970">
    <property type="entry name" value="FAD_binding_6"/>
    <property type="match status" value="1"/>
</dbReference>
<sequence length="366" mass="42219">MLWTKYASSSARITRKLHTLSKKSSFFKKFLTTSSLVTTALIGSYLSYTYFKEKQNKHELSPFHFVKYKISHKQNIDSSHFLLEVTPLTKQKVNIWSQMTAENLWSVEIKQPDVMVVRSYTPLPLKFHPISKEMEILKDSDSANGKLSFYIKKYENGEVAKWLNHLPKDHVIEIRGPFIDYEFPHLPNESKRSRDCLYMNDCDKKSSNNDEHLKFIYQPYDIIMFTAGTGVVAALQLLLTESPLRGNMKLFHTSENIQQLGPLYPILLRLQSSNRVQLQIFESDKQTRKEILESMEKSISKPYPYKSLVPFSDINGHNFEPILALICGPESYIDSISGRKYDLNQGPVKGLLGAKGWNSENVYKLS</sequence>
<keyword evidence="11" id="KW-1185">Reference proteome</keyword>
<dbReference type="Proteomes" id="UP000006968">
    <property type="component" value="Chromosome XV"/>
</dbReference>
<keyword evidence="5 8" id="KW-0274">FAD</keyword>
<proteinExistence type="inferred from homology"/>
<keyword evidence="7" id="KW-0472">Membrane</keyword>
<organism evidence="10 11">
    <name type="scientific">Saccharomyces arboricola (strain H-6 / AS 2.3317 / CBS 10644)</name>
    <name type="common">Yeast</name>
    <dbReference type="NCBI Taxonomy" id="1160507"/>
    <lineage>
        <taxon>Eukaryota</taxon>
        <taxon>Fungi</taxon>
        <taxon>Dikarya</taxon>
        <taxon>Ascomycota</taxon>
        <taxon>Saccharomycotina</taxon>
        <taxon>Saccharomycetes</taxon>
        <taxon>Saccharomycetales</taxon>
        <taxon>Saccharomycetaceae</taxon>
        <taxon>Saccharomyces</taxon>
    </lineage>
</organism>
<dbReference type="OrthoDB" id="432685at2759"/>
<accession>J8PWL0</accession>
<feature type="binding site" evidence="8">
    <location>
        <position position="159"/>
    </location>
    <ligand>
        <name>FAD</name>
        <dbReference type="ChEBI" id="CHEBI:57692"/>
    </ligand>
</feature>
<name>J8PWL0_SACAR</name>
<comment type="caution">
    <text evidence="10">The sequence shown here is derived from an EMBL/GenBank/DDBJ whole genome shotgun (WGS) entry which is preliminary data.</text>
</comment>
<evidence type="ECO:0000313" key="11">
    <source>
        <dbReference type="Proteomes" id="UP000006968"/>
    </source>
</evidence>
<comment type="similarity">
    <text evidence="3">Belongs to the flavoprotein pyridine nucleotide cytochrome reductase family.</text>
</comment>
<dbReference type="GO" id="GO:0016020">
    <property type="term" value="C:membrane"/>
    <property type="evidence" value="ECO:0007669"/>
    <property type="project" value="UniProtKB-SubCell"/>
</dbReference>
<comment type="cofactor">
    <cofactor evidence="1 8">
        <name>FAD</name>
        <dbReference type="ChEBI" id="CHEBI:57692"/>
    </cofactor>
</comment>
<dbReference type="EMBL" id="ALIE01000181">
    <property type="protein sequence ID" value="EJS41748.1"/>
    <property type="molecule type" value="Genomic_DNA"/>
</dbReference>
<evidence type="ECO:0000256" key="2">
    <source>
        <dbReference type="ARBA" id="ARBA00004370"/>
    </source>
</evidence>
<evidence type="ECO:0000256" key="6">
    <source>
        <dbReference type="ARBA" id="ARBA00023002"/>
    </source>
</evidence>
<evidence type="ECO:0000256" key="3">
    <source>
        <dbReference type="ARBA" id="ARBA00006105"/>
    </source>
</evidence>
<dbReference type="AlphaFoldDB" id="J8PWL0"/>
<dbReference type="SUPFAM" id="SSF63380">
    <property type="entry name" value="Riboflavin synthase domain-like"/>
    <property type="match status" value="1"/>
</dbReference>
<gene>
    <name evidence="10" type="ORF">SU7_3205</name>
</gene>
<feature type="binding site" evidence="8">
    <location>
        <position position="120"/>
    </location>
    <ligand>
        <name>FAD</name>
        <dbReference type="ChEBI" id="CHEBI:57692"/>
    </ligand>
</feature>
<keyword evidence="6" id="KW-0560">Oxidoreductase</keyword>
<dbReference type="SUPFAM" id="SSF52343">
    <property type="entry name" value="Ferredoxin reductase-like, C-terminal NADP-linked domain"/>
    <property type="match status" value="1"/>
</dbReference>
<evidence type="ECO:0000313" key="10">
    <source>
        <dbReference type="EMBL" id="EJS41748.1"/>
    </source>
</evidence>
<reference evidence="10 11" key="1">
    <citation type="journal article" date="2013" name="BMC Genomics">
        <title>High quality de novo sequencing and assembly of the Saccharomyces arboricolus genome.</title>
        <authorList>
            <person name="Liti G."/>
            <person name="Nguyen Ba A.N."/>
            <person name="Blythe M."/>
            <person name="Mueller C.A."/>
            <person name="Bergstroem A."/>
            <person name="Cubillos F.A."/>
            <person name="Dafhnis-Calas F."/>
            <person name="Khoshraftar S."/>
            <person name="Malla S."/>
            <person name="Mehta N."/>
            <person name="Siow C.C."/>
            <person name="Warringer J."/>
            <person name="Moses A.M."/>
            <person name="Louis E.J."/>
            <person name="Nieduszynski C.A."/>
        </authorList>
    </citation>
    <scope>NUCLEOTIDE SEQUENCE [LARGE SCALE GENOMIC DNA]</scope>
    <source>
        <strain evidence="11">H-6 / AS 2.3317 / CBS 10644</strain>
    </source>
</reference>
<dbReference type="CDD" id="cd06183">
    <property type="entry name" value="cyt_b5_reduct_like"/>
    <property type="match status" value="1"/>
</dbReference>
<dbReference type="GO" id="GO:0005739">
    <property type="term" value="C:mitochondrion"/>
    <property type="evidence" value="ECO:0007669"/>
    <property type="project" value="TreeGrafter"/>
</dbReference>
<feature type="binding site" evidence="8">
    <location>
        <position position="152"/>
    </location>
    <ligand>
        <name>FAD</name>
        <dbReference type="ChEBI" id="CHEBI:57692"/>
    </ligand>
</feature>
<dbReference type="PANTHER" id="PTHR19370:SF189">
    <property type="entry name" value="CYTOCHROME C MITOCHONDRIAL IMPORT FACTOR CYC2"/>
    <property type="match status" value="1"/>
</dbReference>
<feature type="domain" description="Flavoprotein pyridine nucleotide cytochrome reductase-like FAD-binding" evidence="9">
    <location>
        <begin position="140"/>
        <end position="181"/>
    </location>
</feature>
<keyword evidence="4 8" id="KW-0285">Flavoprotein</keyword>
<dbReference type="PANTHER" id="PTHR19370">
    <property type="entry name" value="NADH-CYTOCHROME B5 REDUCTASE"/>
    <property type="match status" value="1"/>
</dbReference>
<dbReference type="GO" id="GO:0016491">
    <property type="term" value="F:oxidoreductase activity"/>
    <property type="evidence" value="ECO:0007669"/>
    <property type="project" value="UniProtKB-KW"/>
</dbReference>
<dbReference type="InterPro" id="IPR039261">
    <property type="entry name" value="FNR_nucleotide-bd"/>
</dbReference>
<protein>
    <submittedName>
        <fullName evidence="10">Cyc2p</fullName>
    </submittedName>
</protein>
<comment type="subcellular location">
    <subcellularLocation>
        <location evidence="2">Membrane</location>
    </subcellularLocation>
</comment>
<evidence type="ECO:0000256" key="4">
    <source>
        <dbReference type="ARBA" id="ARBA00022630"/>
    </source>
</evidence>
<feature type="binding site" evidence="8">
    <location>
        <position position="118"/>
    </location>
    <ligand>
        <name>FAD</name>
        <dbReference type="ChEBI" id="CHEBI:57692"/>
    </ligand>
</feature>
<dbReference type="InterPro" id="IPR017938">
    <property type="entry name" value="Riboflavin_synthase-like_b-brl"/>
</dbReference>
<dbReference type="HOGENOM" id="CLU_003827_6_2_1"/>
<evidence type="ECO:0000256" key="8">
    <source>
        <dbReference type="PIRSR" id="PIRSR601834-1"/>
    </source>
</evidence>